<feature type="transmembrane region" description="Helical" evidence="6">
    <location>
        <begin position="79"/>
        <end position="101"/>
    </location>
</feature>
<dbReference type="PROSITE" id="PS00022">
    <property type="entry name" value="EGF_1"/>
    <property type="match status" value="2"/>
</dbReference>
<dbReference type="SMART" id="SM00042">
    <property type="entry name" value="CUB"/>
    <property type="match status" value="1"/>
</dbReference>
<sequence length="332" mass="36409">MSKAEPNVYLNNIFVEGKTDDDAVYEECICFDTDDQSDYEEVSAVAKNNPPDINIAHNIPKNQSIQEDKSRIKKMHVQLRLLVFISCFVITLVVSNVVTFITTKNKFSEKKTKPTPCAELKCLNGGSCEVLNDTFQCSCGSGFSGRLCEVTSCKGLECLNGGSCEVLNGTFHCSCGSGFSGHLCEEEVGPCFSNPCLNFGSCISSCNTYTCYCLNGTKGSRCQDVLHQIITSPGYPSNYDDSMNRIWNIDVGLANTVRIAFTNFQLENTYDFVKIYNGQSTTCGSLANYTGTIHPTELASTGRYMSILFTTDGSGTDMGFRAVIYKITNLIL</sequence>
<dbReference type="Pfam" id="PF00008">
    <property type="entry name" value="EGF"/>
    <property type="match status" value="2"/>
</dbReference>
<dbReference type="PROSITE" id="PS50026">
    <property type="entry name" value="EGF_3"/>
    <property type="match status" value="3"/>
</dbReference>
<dbReference type="PROSITE" id="PS01180">
    <property type="entry name" value="CUB"/>
    <property type="match status" value="1"/>
</dbReference>
<dbReference type="InterPro" id="IPR000742">
    <property type="entry name" value="EGF"/>
</dbReference>
<feature type="domain" description="CUB" evidence="7">
    <location>
        <begin position="213"/>
        <end position="327"/>
    </location>
</feature>
<evidence type="ECO:0000256" key="3">
    <source>
        <dbReference type="ARBA" id="ARBA00022737"/>
    </source>
</evidence>
<accession>A0A6J8EUC5</accession>
<feature type="disulfide bond" evidence="5">
    <location>
        <begin position="213"/>
        <end position="222"/>
    </location>
</feature>
<dbReference type="Gene3D" id="2.60.120.290">
    <property type="entry name" value="Spermadhesin, CUB domain"/>
    <property type="match status" value="1"/>
</dbReference>
<evidence type="ECO:0000256" key="6">
    <source>
        <dbReference type="SAM" id="Phobius"/>
    </source>
</evidence>
<dbReference type="CDD" id="cd00054">
    <property type="entry name" value="EGF_CA"/>
    <property type="match status" value="3"/>
</dbReference>
<dbReference type="GO" id="GO:0005509">
    <property type="term" value="F:calcium ion binding"/>
    <property type="evidence" value="ECO:0007669"/>
    <property type="project" value="InterPro"/>
</dbReference>
<evidence type="ECO:0000259" key="8">
    <source>
        <dbReference type="PROSITE" id="PS50026"/>
    </source>
</evidence>
<keyword evidence="10" id="KW-1185">Reference proteome</keyword>
<dbReference type="OrthoDB" id="6093719at2759"/>
<feature type="disulfide bond" evidence="5">
    <location>
        <begin position="175"/>
        <end position="184"/>
    </location>
</feature>
<keyword evidence="2" id="KW-0732">Signal</keyword>
<dbReference type="Pfam" id="PF00431">
    <property type="entry name" value="CUB"/>
    <property type="match status" value="1"/>
</dbReference>
<dbReference type="InterPro" id="IPR001881">
    <property type="entry name" value="EGF-like_Ca-bd_dom"/>
</dbReference>
<dbReference type="GO" id="GO:0032991">
    <property type="term" value="C:protein-containing complex"/>
    <property type="evidence" value="ECO:0007669"/>
    <property type="project" value="TreeGrafter"/>
</dbReference>
<dbReference type="AlphaFoldDB" id="A0A6J8EUC5"/>
<dbReference type="InterPro" id="IPR051022">
    <property type="entry name" value="Notch_Cell-Fate_Det"/>
</dbReference>
<dbReference type="CDD" id="cd00041">
    <property type="entry name" value="CUB"/>
    <property type="match status" value="1"/>
</dbReference>
<evidence type="ECO:0000313" key="10">
    <source>
        <dbReference type="Proteomes" id="UP000507470"/>
    </source>
</evidence>
<evidence type="ECO:0000256" key="2">
    <source>
        <dbReference type="ARBA" id="ARBA00022729"/>
    </source>
</evidence>
<feature type="domain" description="EGF-like" evidence="8">
    <location>
        <begin position="113"/>
        <end position="146"/>
    </location>
</feature>
<dbReference type="PROSITE" id="PS01186">
    <property type="entry name" value="EGF_2"/>
    <property type="match status" value="1"/>
</dbReference>
<protein>
    <recommendedName>
        <fullName evidence="11">CUBN</fullName>
    </recommendedName>
</protein>
<feature type="domain" description="EGF-like" evidence="8">
    <location>
        <begin position="187"/>
        <end position="223"/>
    </location>
</feature>
<keyword evidence="4 5" id="KW-1015">Disulfide bond</keyword>
<organism evidence="9 10">
    <name type="scientific">Mytilus coruscus</name>
    <name type="common">Sea mussel</name>
    <dbReference type="NCBI Taxonomy" id="42192"/>
    <lineage>
        <taxon>Eukaryota</taxon>
        <taxon>Metazoa</taxon>
        <taxon>Spiralia</taxon>
        <taxon>Lophotrochozoa</taxon>
        <taxon>Mollusca</taxon>
        <taxon>Bivalvia</taxon>
        <taxon>Autobranchia</taxon>
        <taxon>Pteriomorphia</taxon>
        <taxon>Mytilida</taxon>
        <taxon>Mytiloidea</taxon>
        <taxon>Mytilidae</taxon>
        <taxon>Mytilinae</taxon>
        <taxon>Mytilus</taxon>
    </lineage>
</organism>
<dbReference type="Proteomes" id="UP000507470">
    <property type="component" value="Unassembled WGS sequence"/>
</dbReference>
<dbReference type="SUPFAM" id="SSF49854">
    <property type="entry name" value="Spermadhesin, CUB domain"/>
    <property type="match status" value="1"/>
</dbReference>
<evidence type="ECO:0008006" key="11">
    <source>
        <dbReference type="Google" id="ProtNLM"/>
    </source>
</evidence>
<dbReference type="PANTHER" id="PTHR24049:SF22">
    <property type="entry name" value="DROSOPHILA CRUMBS HOMOLOG"/>
    <property type="match status" value="1"/>
</dbReference>
<evidence type="ECO:0000256" key="5">
    <source>
        <dbReference type="PROSITE-ProRule" id="PRU00076"/>
    </source>
</evidence>
<keyword evidence="6" id="KW-0472">Membrane</keyword>
<dbReference type="SUPFAM" id="SSF57196">
    <property type="entry name" value="EGF/Laminin"/>
    <property type="match status" value="3"/>
</dbReference>
<proteinExistence type="predicted"/>
<dbReference type="SMART" id="SM00181">
    <property type="entry name" value="EGF"/>
    <property type="match status" value="3"/>
</dbReference>
<feature type="domain" description="EGF-like" evidence="8">
    <location>
        <begin position="149"/>
        <end position="185"/>
    </location>
</feature>
<dbReference type="PANTHER" id="PTHR24049">
    <property type="entry name" value="CRUMBS FAMILY MEMBER"/>
    <property type="match status" value="1"/>
</dbReference>
<evidence type="ECO:0000259" key="7">
    <source>
        <dbReference type="PROSITE" id="PS01180"/>
    </source>
</evidence>
<gene>
    <name evidence="9" type="ORF">MCOR_55333</name>
</gene>
<keyword evidence="1 5" id="KW-0245">EGF-like domain</keyword>
<dbReference type="InterPro" id="IPR000859">
    <property type="entry name" value="CUB_dom"/>
</dbReference>
<evidence type="ECO:0000313" key="9">
    <source>
        <dbReference type="EMBL" id="CAC5423356.1"/>
    </source>
</evidence>
<dbReference type="SMART" id="SM00179">
    <property type="entry name" value="EGF_CA"/>
    <property type="match status" value="3"/>
</dbReference>
<comment type="caution">
    <text evidence="5">Lacks conserved residue(s) required for the propagation of feature annotation.</text>
</comment>
<dbReference type="GO" id="GO:0007157">
    <property type="term" value="P:heterophilic cell-cell adhesion via plasma membrane cell adhesion molecules"/>
    <property type="evidence" value="ECO:0007669"/>
    <property type="project" value="TreeGrafter"/>
</dbReference>
<evidence type="ECO:0000256" key="4">
    <source>
        <dbReference type="ARBA" id="ARBA00023157"/>
    </source>
</evidence>
<keyword evidence="6" id="KW-0812">Transmembrane</keyword>
<evidence type="ECO:0000256" key="1">
    <source>
        <dbReference type="ARBA" id="ARBA00022536"/>
    </source>
</evidence>
<dbReference type="GO" id="GO:0005886">
    <property type="term" value="C:plasma membrane"/>
    <property type="evidence" value="ECO:0007669"/>
    <property type="project" value="TreeGrafter"/>
</dbReference>
<dbReference type="EMBL" id="CACVKT020009775">
    <property type="protein sequence ID" value="CAC5423356.1"/>
    <property type="molecule type" value="Genomic_DNA"/>
</dbReference>
<reference evidence="9 10" key="1">
    <citation type="submission" date="2020-06" db="EMBL/GenBank/DDBJ databases">
        <authorList>
            <person name="Li R."/>
            <person name="Bekaert M."/>
        </authorList>
    </citation>
    <scope>NUCLEOTIDE SEQUENCE [LARGE SCALE GENOMIC DNA]</scope>
    <source>
        <strain evidence="10">wild</strain>
    </source>
</reference>
<keyword evidence="6" id="KW-1133">Transmembrane helix</keyword>
<dbReference type="GO" id="GO:0045197">
    <property type="term" value="P:establishment or maintenance of epithelial cell apical/basal polarity"/>
    <property type="evidence" value="ECO:0007669"/>
    <property type="project" value="TreeGrafter"/>
</dbReference>
<name>A0A6J8EUC5_MYTCO</name>
<dbReference type="InterPro" id="IPR035914">
    <property type="entry name" value="Sperma_CUB_dom_sf"/>
</dbReference>
<dbReference type="Gene3D" id="2.10.25.10">
    <property type="entry name" value="Laminin"/>
    <property type="match status" value="3"/>
</dbReference>
<keyword evidence="3" id="KW-0677">Repeat</keyword>